<evidence type="ECO:0000313" key="10">
    <source>
        <dbReference type="RefSeq" id="XP_011499095.1"/>
    </source>
</evidence>
<dbReference type="GeneID" id="105363173"/>
<dbReference type="KEGG" id="csol:105363173"/>
<evidence type="ECO:0000256" key="8">
    <source>
        <dbReference type="SAM" id="MobiDB-lite"/>
    </source>
</evidence>
<name>A0AAJ7DWL7_9HYME</name>
<dbReference type="GO" id="GO:0006891">
    <property type="term" value="P:intra-Golgi vesicle-mediated transport"/>
    <property type="evidence" value="ECO:0007669"/>
    <property type="project" value="InterPro"/>
</dbReference>
<evidence type="ECO:0000313" key="9">
    <source>
        <dbReference type="Proteomes" id="UP000695007"/>
    </source>
</evidence>
<keyword evidence="9" id="KW-1185">Reference proteome</keyword>
<dbReference type="PANTHER" id="PTHR31658">
    <property type="entry name" value="CONSERVED OLIGOMERIC GOLGI COMPLEX SUBUNIT 1"/>
    <property type="match status" value="1"/>
</dbReference>
<accession>A0AAJ7DWL7</accession>
<dbReference type="AlphaFoldDB" id="A0AAJ7DWL7"/>
<evidence type="ECO:0000256" key="1">
    <source>
        <dbReference type="ARBA" id="ARBA00004395"/>
    </source>
</evidence>
<dbReference type="CTD" id="9382"/>
<dbReference type="Pfam" id="PF08700">
    <property type="entry name" value="VPS51_Exo84_N"/>
    <property type="match status" value="1"/>
</dbReference>
<reference evidence="10" key="1">
    <citation type="submission" date="2025-08" db="UniProtKB">
        <authorList>
            <consortium name="RefSeq"/>
        </authorList>
    </citation>
    <scope>IDENTIFICATION</scope>
</reference>
<keyword evidence="7" id="KW-0472">Membrane</keyword>
<dbReference type="GO" id="GO:0015031">
    <property type="term" value="P:protein transport"/>
    <property type="evidence" value="ECO:0007669"/>
    <property type="project" value="UniProtKB-KW"/>
</dbReference>
<keyword evidence="6" id="KW-0333">Golgi apparatus</keyword>
<evidence type="ECO:0000256" key="7">
    <source>
        <dbReference type="ARBA" id="ARBA00023136"/>
    </source>
</evidence>
<comment type="similarity">
    <text evidence="2">Belongs to the COG1 family.</text>
</comment>
<dbReference type="InterPro" id="IPR033370">
    <property type="entry name" value="COG1"/>
</dbReference>
<feature type="region of interest" description="Disordered" evidence="8">
    <location>
        <begin position="859"/>
        <end position="889"/>
    </location>
</feature>
<comment type="subcellular location">
    <subcellularLocation>
        <location evidence="1">Golgi apparatus membrane</location>
        <topology evidence="1">Peripheral membrane protein</topology>
    </subcellularLocation>
</comment>
<keyword evidence="4" id="KW-0813">Transport</keyword>
<evidence type="ECO:0000256" key="4">
    <source>
        <dbReference type="ARBA" id="ARBA00022448"/>
    </source>
</evidence>
<dbReference type="GO" id="GO:0000139">
    <property type="term" value="C:Golgi membrane"/>
    <property type="evidence" value="ECO:0007669"/>
    <property type="project" value="UniProtKB-SubCell"/>
</dbReference>
<sequence>MSADKFLDLDIKQLFEQYTIKDIELIQKQIQNESERKKIELRTLVGERYRDLIQAADSIAEMKQTSESIVERIISIEKTCHDLQQKYLMGFKMEIEQINVEKEPSCISDSVVMLIKILMDIPEQIWSSIDTRNFLLASQLFLLAQHINYSLTFEVGDSNLSNKYPIVSKQWGIINQFKSLIMNFCEETLQSIELSEEVAANCLAALVLLDGLNSSDLLSRLISFRSQAIKSIALSETDLTVKNNIKLCLNILIKTIPLISNCFIKYEDNEDGLVSKHISDINHRDAIFLLSEFDLGEEMINKYLPLVAKNHKPFVEFKLEKLPLTSIQESIDAWFKWVEQLIITEITRLLNLVTSIKGIHNVREECLAVAVPENWDYIWELYSLPSVNFWSKFFQPLLTERVKGILKNNLAVCFNNFKIDITEFLNKVIVDTFQFPENDLRWFLWNDTDSDIPQRLTESGSSDNKRPLLMKVRGLSPNILKLCENFENNLSEMLSHLKQYLYELEQRNGVKDDLLEADIYLNSLKFSDRSLVQEYLQAESRIVIEDFVAYAKEELTVENPKCGQQDVNAIVLARLLQAISILCPNFKECFTISRSTGFTLTNIKWQEVCDRLKQESTSIWSIWAKCFKRTISHHRNNSLIKENIQELRIHTVILEWEKVMIEEEAEEGKRIESEILVPYQPAVHLQKFLSAVCRDLNKALPHTIPKTVLNEIINSIVLELFDYYYSLSTNLDIRQKQAIQILFDVKYISLLMVPRDNKSIMEESNKVSNVVIAKIDPFDFDVFSPFINTNVKKSVQRSLLIFGNLVPHMEQLHSILGARIEHSEGSKSVKDPPGILALCTGAPWFPSLTITAPVQNLPTVAPPLPDKAQQKKKQSSKEHTRTDSTGSTIKSGAAAFFGAMGSDWFGTS</sequence>
<gene>
    <name evidence="10" type="primary">LOC105363173</name>
</gene>
<dbReference type="RefSeq" id="XP_011499095.1">
    <property type="nucleotide sequence ID" value="XM_011500793.1"/>
</dbReference>
<dbReference type="GO" id="GO:0017119">
    <property type="term" value="C:Golgi transport complex"/>
    <property type="evidence" value="ECO:0007669"/>
    <property type="project" value="InterPro"/>
</dbReference>
<dbReference type="Proteomes" id="UP000695007">
    <property type="component" value="Unplaced"/>
</dbReference>
<keyword evidence="5" id="KW-0653">Protein transport</keyword>
<evidence type="ECO:0000256" key="5">
    <source>
        <dbReference type="ARBA" id="ARBA00022927"/>
    </source>
</evidence>
<dbReference type="PANTHER" id="PTHR31658:SF0">
    <property type="entry name" value="CONSERVED OLIGOMERIC GOLGI COMPLEX SUBUNIT 1"/>
    <property type="match status" value="1"/>
</dbReference>
<organism evidence="9 10">
    <name type="scientific">Ceratosolen solmsi marchali</name>
    <dbReference type="NCBI Taxonomy" id="326594"/>
    <lineage>
        <taxon>Eukaryota</taxon>
        <taxon>Metazoa</taxon>
        <taxon>Ecdysozoa</taxon>
        <taxon>Arthropoda</taxon>
        <taxon>Hexapoda</taxon>
        <taxon>Insecta</taxon>
        <taxon>Pterygota</taxon>
        <taxon>Neoptera</taxon>
        <taxon>Endopterygota</taxon>
        <taxon>Hymenoptera</taxon>
        <taxon>Apocrita</taxon>
        <taxon>Proctotrupomorpha</taxon>
        <taxon>Chalcidoidea</taxon>
        <taxon>Agaonidae</taxon>
        <taxon>Agaoninae</taxon>
        <taxon>Ceratosolen</taxon>
    </lineage>
</organism>
<evidence type="ECO:0000256" key="6">
    <source>
        <dbReference type="ARBA" id="ARBA00023034"/>
    </source>
</evidence>
<evidence type="ECO:0000256" key="2">
    <source>
        <dbReference type="ARBA" id="ARBA00006653"/>
    </source>
</evidence>
<protein>
    <recommendedName>
        <fullName evidence="3">Conserved oligomeric Golgi complex subunit 1</fullName>
    </recommendedName>
</protein>
<proteinExistence type="inferred from homology"/>
<evidence type="ECO:0000256" key="3">
    <source>
        <dbReference type="ARBA" id="ARBA00020978"/>
    </source>
</evidence>